<evidence type="ECO:0000313" key="2">
    <source>
        <dbReference type="Proteomes" id="UP000789920"/>
    </source>
</evidence>
<reference evidence="1" key="1">
    <citation type="submission" date="2021-06" db="EMBL/GenBank/DDBJ databases">
        <authorList>
            <person name="Kallberg Y."/>
            <person name="Tangrot J."/>
            <person name="Rosling A."/>
        </authorList>
    </citation>
    <scope>NUCLEOTIDE SEQUENCE</scope>
    <source>
        <strain evidence="1">MA461A</strain>
    </source>
</reference>
<protein>
    <submittedName>
        <fullName evidence="1">9460_t:CDS:1</fullName>
    </submittedName>
</protein>
<evidence type="ECO:0000313" key="1">
    <source>
        <dbReference type="EMBL" id="CAG8848031.1"/>
    </source>
</evidence>
<proteinExistence type="predicted"/>
<feature type="non-terminal residue" evidence="1">
    <location>
        <position position="104"/>
    </location>
</feature>
<name>A0ACA9SSR4_9GLOM</name>
<keyword evidence="2" id="KW-1185">Reference proteome</keyword>
<feature type="non-terminal residue" evidence="1">
    <location>
        <position position="1"/>
    </location>
</feature>
<organism evidence="1 2">
    <name type="scientific">Racocetra persica</name>
    <dbReference type="NCBI Taxonomy" id="160502"/>
    <lineage>
        <taxon>Eukaryota</taxon>
        <taxon>Fungi</taxon>
        <taxon>Fungi incertae sedis</taxon>
        <taxon>Mucoromycota</taxon>
        <taxon>Glomeromycotina</taxon>
        <taxon>Glomeromycetes</taxon>
        <taxon>Diversisporales</taxon>
        <taxon>Gigasporaceae</taxon>
        <taxon>Racocetra</taxon>
    </lineage>
</organism>
<sequence>ERTILEWLKKLGWSYKKWKKNIYVDGHEQEDIVQYRQEVFLPMMAELELLLIEYDKNDLILVKKIFLLIKNRPGGEQKLRPKGRDRYIYVSEFLCKPLRRVYLT</sequence>
<dbReference type="Proteomes" id="UP000789920">
    <property type="component" value="Unassembled WGS sequence"/>
</dbReference>
<gene>
    <name evidence="1" type="ORF">RPERSI_LOCUS34919</name>
</gene>
<comment type="caution">
    <text evidence="1">The sequence shown here is derived from an EMBL/GenBank/DDBJ whole genome shotgun (WGS) entry which is preliminary data.</text>
</comment>
<dbReference type="EMBL" id="CAJVQC010158826">
    <property type="protein sequence ID" value="CAG8848031.1"/>
    <property type="molecule type" value="Genomic_DNA"/>
</dbReference>
<accession>A0ACA9SSR4</accession>